<comment type="caution">
    <text evidence="7">The sequence shown here is derived from an EMBL/GenBank/DDBJ whole genome shotgun (WGS) entry which is preliminary data.</text>
</comment>
<proteinExistence type="inferred from homology"/>
<evidence type="ECO:0000313" key="7">
    <source>
        <dbReference type="EMBL" id="GLZ78964.1"/>
    </source>
</evidence>
<dbReference type="SUPFAM" id="SSF81301">
    <property type="entry name" value="Nucleotidyltransferase"/>
    <property type="match status" value="1"/>
</dbReference>
<dbReference type="HAMAP" id="MF_00376">
    <property type="entry name" value="Dephospho_CoA_kinase"/>
    <property type="match status" value="1"/>
</dbReference>
<accession>A0A9W6W9T0</accession>
<keyword evidence="8" id="KW-1185">Reference proteome</keyword>
<dbReference type="Gene3D" id="3.40.50.300">
    <property type="entry name" value="P-loop containing nucleotide triphosphate hydrolases"/>
    <property type="match status" value="1"/>
</dbReference>
<keyword evidence="4 5" id="KW-0067">ATP-binding</keyword>
<comment type="similarity">
    <text evidence="1">In the N-terminal section; belongs to the CoaE family.</text>
</comment>
<keyword evidence="5" id="KW-0963">Cytoplasm</keyword>
<organism evidence="7 8">
    <name type="scientific">Actinorhabdospora filicis</name>
    <dbReference type="NCBI Taxonomy" id="1785913"/>
    <lineage>
        <taxon>Bacteria</taxon>
        <taxon>Bacillati</taxon>
        <taxon>Actinomycetota</taxon>
        <taxon>Actinomycetes</taxon>
        <taxon>Micromonosporales</taxon>
        <taxon>Micromonosporaceae</taxon>
        <taxon>Actinorhabdospora</taxon>
    </lineage>
</organism>
<dbReference type="InterPro" id="IPR001977">
    <property type="entry name" value="Depp_CoAkinase"/>
</dbReference>
<protein>
    <recommendedName>
        <fullName evidence="5 6">Dephospho-CoA kinase</fullName>
        <ecNumber evidence="5 6">2.7.1.24</ecNumber>
    </recommendedName>
    <alternativeName>
        <fullName evidence="5">Dephosphocoenzyme A kinase</fullName>
    </alternativeName>
</protein>
<dbReference type="AlphaFoldDB" id="A0A9W6W9T0"/>
<evidence type="ECO:0000313" key="8">
    <source>
        <dbReference type="Proteomes" id="UP001165079"/>
    </source>
</evidence>
<dbReference type="GO" id="GO:0015937">
    <property type="term" value="P:coenzyme A biosynthetic process"/>
    <property type="evidence" value="ECO:0007669"/>
    <property type="project" value="UniProtKB-UniRule"/>
</dbReference>
<dbReference type="PANTHER" id="PTHR34822:SF1">
    <property type="entry name" value="GRPB FAMILY PROTEIN"/>
    <property type="match status" value="1"/>
</dbReference>
<keyword evidence="5" id="KW-0808">Transferase</keyword>
<evidence type="ECO:0000256" key="6">
    <source>
        <dbReference type="NCBIfam" id="TIGR00152"/>
    </source>
</evidence>
<comment type="subcellular location">
    <subcellularLocation>
        <location evidence="5">Cytoplasm</location>
    </subcellularLocation>
</comment>
<reference evidence="7" key="1">
    <citation type="submission" date="2023-03" db="EMBL/GenBank/DDBJ databases">
        <title>Actinorhabdospora filicis NBRC 111898.</title>
        <authorList>
            <person name="Ichikawa N."/>
            <person name="Sato H."/>
            <person name="Tonouchi N."/>
        </authorList>
    </citation>
    <scope>NUCLEOTIDE SEQUENCE</scope>
    <source>
        <strain evidence="7">NBRC 111898</strain>
    </source>
</reference>
<dbReference type="Gene3D" id="3.30.460.10">
    <property type="entry name" value="Beta Polymerase, domain 2"/>
    <property type="match status" value="1"/>
</dbReference>
<dbReference type="InterPro" id="IPR007344">
    <property type="entry name" value="GrpB/CoaE"/>
</dbReference>
<evidence type="ECO:0000256" key="5">
    <source>
        <dbReference type="HAMAP-Rule" id="MF_00376"/>
    </source>
</evidence>
<comment type="function">
    <text evidence="5">Catalyzes the phosphorylation of the 3'-hydroxyl group of dephosphocoenzyme A to form coenzyme A.</text>
</comment>
<dbReference type="InterPro" id="IPR027417">
    <property type="entry name" value="P-loop_NTPase"/>
</dbReference>
<dbReference type="NCBIfam" id="NF002879">
    <property type="entry name" value="PRK03333.1"/>
    <property type="match status" value="1"/>
</dbReference>
<keyword evidence="5 7" id="KW-0418">Kinase</keyword>
<dbReference type="NCBIfam" id="TIGR00152">
    <property type="entry name" value="dephospho-CoA kinase"/>
    <property type="match status" value="1"/>
</dbReference>
<gene>
    <name evidence="5" type="primary">coaE</name>
    <name evidence="7" type="ORF">Afil01_37710</name>
</gene>
<dbReference type="SUPFAM" id="SSF52540">
    <property type="entry name" value="P-loop containing nucleoside triphosphate hydrolases"/>
    <property type="match status" value="1"/>
</dbReference>
<dbReference type="EC" id="2.7.1.24" evidence="5 6"/>
<dbReference type="CDD" id="cd02022">
    <property type="entry name" value="DPCK"/>
    <property type="match status" value="1"/>
</dbReference>
<name>A0A9W6W9T0_9ACTN</name>
<evidence type="ECO:0000256" key="3">
    <source>
        <dbReference type="ARBA" id="ARBA00022741"/>
    </source>
</evidence>
<comment type="catalytic activity">
    <reaction evidence="5">
        <text>3'-dephospho-CoA + ATP = ADP + CoA + H(+)</text>
        <dbReference type="Rhea" id="RHEA:18245"/>
        <dbReference type="ChEBI" id="CHEBI:15378"/>
        <dbReference type="ChEBI" id="CHEBI:30616"/>
        <dbReference type="ChEBI" id="CHEBI:57287"/>
        <dbReference type="ChEBI" id="CHEBI:57328"/>
        <dbReference type="ChEBI" id="CHEBI:456216"/>
        <dbReference type="EC" id="2.7.1.24"/>
    </reaction>
</comment>
<dbReference type="Pfam" id="PF04229">
    <property type="entry name" value="GrpB"/>
    <property type="match status" value="1"/>
</dbReference>
<comment type="similarity">
    <text evidence="5">Belongs to the CoaE family.</text>
</comment>
<dbReference type="Proteomes" id="UP001165079">
    <property type="component" value="Unassembled WGS sequence"/>
</dbReference>
<dbReference type="RefSeq" id="WP_285664095.1">
    <property type="nucleotide sequence ID" value="NZ_BSTX01000002.1"/>
</dbReference>
<evidence type="ECO:0000256" key="1">
    <source>
        <dbReference type="ARBA" id="ARBA00008826"/>
    </source>
</evidence>
<evidence type="ECO:0000256" key="4">
    <source>
        <dbReference type="ARBA" id="ARBA00022840"/>
    </source>
</evidence>
<keyword evidence="3 5" id="KW-0547">Nucleotide-binding</keyword>
<dbReference type="InterPro" id="IPR043519">
    <property type="entry name" value="NT_sf"/>
</dbReference>
<sequence length="391" mass="42516">MLNIGLTGGIGSGKSAVSAHLASLGAVVIDSDVLAREVVAPGTDGLAAIVAAFGDVLTGDGALDRAALGARVFGDEKTRRELEAIIHPRVRARSLELAAAAPGDAIVVHDIPLLAEVGLAPTFHLVIVVETAMDIRLERLKARGTTDAEKRIAAQLSDEDRRAIADVLLDNSGTLDDLHARLDELWAERLVPYERNVREHHRARRPDAVELKAPDPAWPARFERIAARLRHAFAEVALRVDHIGSTAVPGLAAKDVIDVQVTVRDLAHVDQRIPQLARAGFVRVSGVDHDEPKPFAPDPYEWRKQLFGGTDPGDITHVHVRVEGTPGWRYALLFGDWLRAEDAERDGYAGHKRALAVEHAVTSDYAEAKEPWFTDALDRAEAWAKKTGWAP</sequence>
<evidence type="ECO:0000256" key="2">
    <source>
        <dbReference type="ARBA" id="ARBA00011058"/>
    </source>
</evidence>
<dbReference type="Pfam" id="PF01121">
    <property type="entry name" value="CoaE"/>
    <property type="match status" value="1"/>
</dbReference>
<dbReference type="GO" id="GO:0005737">
    <property type="term" value="C:cytoplasm"/>
    <property type="evidence" value="ECO:0007669"/>
    <property type="project" value="UniProtKB-SubCell"/>
</dbReference>
<comment type="similarity">
    <text evidence="2">In the C-terminal section; belongs to the UPF0157 (GrpB) family.</text>
</comment>
<dbReference type="EMBL" id="BSTX01000002">
    <property type="protein sequence ID" value="GLZ78964.1"/>
    <property type="molecule type" value="Genomic_DNA"/>
</dbReference>
<feature type="binding site" evidence="5">
    <location>
        <begin position="11"/>
        <end position="16"/>
    </location>
    <ligand>
        <name>ATP</name>
        <dbReference type="ChEBI" id="CHEBI:30616"/>
    </ligand>
</feature>
<dbReference type="PANTHER" id="PTHR34822">
    <property type="entry name" value="GRPB DOMAIN PROTEIN (AFU_ORTHOLOGUE AFUA_1G01530)"/>
    <property type="match status" value="1"/>
</dbReference>
<dbReference type="GO" id="GO:0005524">
    <property type="term" value="F:ATP binding"/>
    <property type="evidence" value="ECO:0007669"/>
    <property type="project" value="UniProtKB-UniRule"/>
</dbReference>
<dbReference type="PROSITE" id="PS51219">
    <property type="entry name" value="DPCK"/>
    <property type="match status" value="1"/>
</dbReference>
<comment type="pathway">
    <text evidence="5">Cofactor biosynthesis; coenzyme A biosynthesis; CoA from (R)-pantothenate: step 5/5.</text>
</comment>
<dbReference type="GO" id="GO:0004140">
    <property type="term" value="F:dephospho-CoA kinase activity"/>
    <property type="evidence" value="ECO:0007669"/>
    <property type="project" value="UniProtKB-UniRule"/>
</dbReference>
<keyword evidence="5" id="KW-0173">Coenzyme A biosynthesis</keyword>